<dbReference type="Pfam" id="PF06253">
    <property type="entry name" value="MTTB"/>
    <property type="match status" value="1"/>
</dbReference>
<dbReference type="InterPro" id="IPR010426">
    <property type="entry name" value="MTTB_MeTrfase"/>
</dbReference>
<evidence type="ECO:0000313" key="5">
    <source>
        <dbReference type="Proteomes" id="UP000218387"/>
    </source>
</evidence>
<organism evidence="4 5">
    <name type="scientific">Eubacterium maltosivorans</name>
    <dbReference type="NCBI Taxonomy" id="2041044"/>
    <lineage>
        <taxon>Bacteria</taxon>
        <taxon>Bacillati</taxon>
        <taxon>Bacillota</taxon>
        <taxon>Clostridia</taxon>
        <taxon>Eubacteriales</taxon>
        <taxon>Eubacteriaceae</taxon>
        <taxon>Eubacterium</taxon>
    </lineage>
</organism>
<dbReference type="GO" id="GO:0015948">
    <property type="term" value="P:methanogenesis"/>
    <property type="evidence" value="ECO:0007669"/>
    <property type="project" value="InterPro"/>
</dbReference>
<comment type="similarity">
    <text evidence="1">Belongs to the trimethylamine methyltransferase family.</text>
</comment>
<evidence type="ECO:0000256" key="3">
    <source>
        <dbReference type="ARBA" id="ARBA00022679"/>
    </source>
</evidence>
<evidence type="ECO:0008006" key="6">
    <source>
        <dbReference type="Google" id="ProtNLM"/>
    </source>
</evidence>
<keyword evidence="3" id="KW-0808">Transferase</keyword>
<dbReference type="InterPro" id="IPR038601">
    <property type="entry name" value="MttB-like_sf"/>
</dbReference>
<dbReference type="Proteomes" id="UP000218387">
    <property type="component" value="Chromosome"/>
</dbReference>
<accession>A0A4P9C9Q2</accession>
<reference evidence="4 5" key="1">
    <citation type="submission" date="2018-05" db="EMBL/GenBank/DDBJ databases">
        <title>Genome comparison of Eubacterium sp.</title>
        <authorList>
            <person name="Feng Y."/>
            <person name="Sanchez-Andrea I."/>
            <person name="Stams A.J.M."/>
            <person name="De Vos W.M."/>
        </authorList>
    </citation>
    <scope>NUCLEOTIDE SEQUENCE [LARGE SCALE GENOMIC DNA]</scope>
    <source>
        <strain evidence="4 5">YI</strain>
    </source>
</reference>
<dbReference type="EMBL" id="CP029487">
    <property type="protein sequence ID" value="QCT72318.1"/>
    <property type="molecule type" value="Genomic_DNA"/>
</dbReference>
<protein>
    <recommendedName>
        <fullName evidence="6">Trimethylamine methyltransferase</fullName>
    </recommendedName>
</protein>
<gene>
    <name evidence="4" type="ORF">CPZ25_013595</name>
</gene>
<keyword evidence="5" id="KW-1185">Reference proteome</keyword>
<name>A0A4P9C9Q2_EUBML</name>
<dbReference type="AlphaFoldDB" id="A0A4P9C9Q2"/>
<keyword evidence="2" id="KW-0489">Methyltransferase</keyword>
<sequence length="492" mass="55098">MLVFTCFRIGGKTLKAYERFISKNDILKIHENSLDILQTVGMEFDHDEACEVFKKHGAKVDGHKVYIPRKMVEDALKLAKPSFEYTSHKCTKTVGKGSKLFVPLAGYIYNNDHGKIRKCTNRDYVNQFILSETSDVINVSNCNFMIETDHLTDAQRRFGSIAIMLRYSKKMTLFIRPNPLKDPAEKMRAICRELFQFTRRFEGVSKDKICGLGLTTTLTPLSMHFAPVEMIFTCCEENQALLITSVPMPKMTVPGSMAGELAVSNAEVLGGYVLAKLLNPEVAVVYGNTPASANLHTLQLSIGSAETALGVYATAGLADLYNLPFRTGGSLADSKTCDFQAGCETTLITQATVDADTDVILHGAGCLGQFNVGSAEKFVLDEDVIRYALRIREGINCEDKRFCRDEIEKIGPKGSFLMGRTPKMFREEFVVPHLFNKEDPLSWQNNGNKDILEAAREHIKKRIEAFTPPDITKEQQKILEPYLPSEFKERIN</sequence>
<dbReference type="Gene3D" id="3.20.20.480">
    <property type="entry name" value="Trimethylamine methyltransferase-like"/>
    <property type="match status" value="1"/>
</dbReference>
<evidence type="ECO:0000256" key="2">
    <source>
        <dbReference type="ARBA" id="ARBA00022603"/>
    </source>
</evidence>
<proteinExistence type="inferred from homology"/>
<dbReference type="KEGG" id="emt:CPZ25_013595"/>
<dbReference type="GO" id="GO:0008168">
    <property type="term" value="F:methyltransferase activity"/>
    <property type="evidence" value="ECO:0007669"/>
    <property type="project" value="UniProtKB-KW"/>
</dbReference>
<dbReference type="GO" id="GO:0032259">
    <property type="term" value="P:methylation"/>
    <property type="evidence" value="ECO:0007669"/>
    <property type="project" value="UniProtKB-KW"/>
</dbReference>
<evidence type="ECO:0000256" key="1">
    <source>
        <dbReference type="ARBA" id="ARBA00007137"/>
    </source>
</evidence>
<evidence type="ECO:0000313" key="4">
    <source>
        <dbReference type="EMBL" id="QCT72318.1"/>
    </source>
</evidence>